<protein>
    <recommendedName>
        <fullName evidence="4">DUF3040 domain-containing protein</fullName>
    </recommendedName>
</protein>
<evidence type="ECO:0008006" key="4">
    <source>
        <dbReference type="Google" id="ProtNLM"/>
    </source>
</evidence>
<feature type="transmembrane region" description="Helical" evidence="1">
    <location>
        <begin position="39"/>
        <end position="59"/>
    </location>
</feature>
<name>A0ABX6WNJ7_STRMQ</name>
<feature type="transmembrane region" description="Helical" evidence="1">
    <location>
        <begin position="65"/>
        <end position="82"/>
    </location>
</feature>
<reference evidence="2 3" key="1">
    <citation type="submission" date="2020-11" db="EMBL/GenBank/DDBJ databases">
        <title>Complete genome sequence unveiled secondary metabolic potentials in Streptomyces solisilvae HNM0141.</title>
        <authorList>
            <person name="Huang X."/>
        </authorList>
    </citation>
    <scope>NUCLEOTIDE SEQUENCE [LARGE SCALE GENOMIC DNA]</scope>
    <source>
        <strain evidence="2 3">HNM0141</strain>
    </source>
</reference>
<dbReference type="EMBL" id="CP065050">
    <property type="protein sequence ID" value="QPI62345.1"/>
    <property type="molecule type" value="Genomic_DNA"/>
</dbReference>
<keyword evidence="1" id="KW-0472">Membrane</keyword>
<sequence>MYFQLFTEHRANHAQANNVQPDNAHPHANRIRIVTSKEAQMLFIVAALALMGVLLGAAAHTPLPLFLAAAGAIGAWLLIFFIRERTGHKGS</sequence>
<organism evidence="2 3">
    <name type="scientific">Streptomyces malaysiensis</name>
    <dbReference type="NCBI Taxonomy" id="92644"/>
    <lineage>
        <taxon>Bacteria</taxon>
        <taxon>Bacillati</taxon>
        <taxon>Actinomycetota</taxon>
        <taxon>Actinomycetes</taxon>
        <taxon>Kitasatosporales</taxon>
        <taxon>Streptomycetaceae</taxon>
        <taxon>Streptomyces</taxon>
        <taxon>Streptomyces violaceusniger group</taxon>
    </lineage>
</organism>
<proteinExistence type="predicted"/>
<keyword evidence="3" id="KW-1185">Reference proteome</keyword>
<keyword evidence="1" id="KW-1133">Transmembrane helix</keyword>
<keyword evidence="1" id="KW-0812">Transmembrane</keyword>
<gene>
    <name evidence="2" type="ORF">I1A49_27385</name>
</gene>
<evidence type="ECO:0000313" key="3">
    <source>
        <dbReference type="Proteomes" id="UP000663421"/>
    </source>
</evidence>
<dbReference type="Proteomes" id="UP000663421">
    <property type="component" value="Chromosome"/>
</dbReference>
<evidence type="ECO:0000313" key="2">
    <source>
        <dbReference type="EMBL" id="QPI62345.1"/>
    </source>
</evidence>
<accession>A0ABX6WNJ7</accession>
<evidence type="ECO:0000256" key="1">
    <source>
        <dbReference type="SAM" id="Phobius"/>
    </source>
</evidence>